<dbReference type="InterPro" id="IPR011051">
    <property type="entry name" value="RmlC_Cupin_sf"/>
</dbReference>
<evidence type="ECO:0000256" key="1">
    <source>
        <dbReference type="SAM" id="MobiDB-lite"/>
    </source>
</evidence>
<sequence length="245" mass="27353">MIWHTNSRKGRLRAVATNNSIDFASPDAHFAYDVNQSLFFRKDANNYINVLGVSQLNTLGNASLLDIYLSSGNTVEPHIHQNASELVYCVAGEALVSLINPFTNQLLNYQIKPGQVANVPQGWWHYEVANQDNTHLIAIFDAPTPEVIFGSDILRLTPPAAWAHSYCLDEAKVKDTLAPITKTVVIGPPADCQACEQEVDDTTHSTYSYSSNTSSHPHSPYSQYQHPAYTENGFPPYYPFQRTFF</sequence>
<organism evidence="3 4">
    <name type="scientific">Paenibacillus popilliae</name>
    <name type="common">Bacillus popilliae</name>
    <dbReference type="NCBI Taxonomy" id="78057"/>
    <lineage>
        <taxon>Bacteria</taxon>
        <taxon>Bacillati</taxon>
        <taxon>Bacillota</taxon>
        <taxon>Bacilli</taxon>
        <taxon>Bacillales</taxon>
        <taxon>Paenibacillaceae</taxon>
        <taxon>Paenibacillus</taxon>
    </lineage>
</organism>
<feature type="region of interest" description="Disordered" evidence="1">
    <location>
        <begin position="203"/>
        <end position="222"/>
    </location>
</feature>
<evidence type="ECO:0000313" key="3">
    <source>
        <dbReference type="EMBL" id="TQR47092.1"/>
    </source>
</evidence>
<dbReference type="Gene3D" id="2.60.120.10">
    <property type="entry name" value="Jelly Rolls"/>
    <property type="match status" value="1"/>
</dbReference>
<reference evidence="3 4" key="1">
    <citation type="submission" date="2018-03" db="EMBL/GenBank/DDBJ databases">
        <title>Aerobic endospore-forming bacteria genome sequencing and assembly.</title>
        <authorList>
            <person name="Cavalcante D.A."/>
            <person name="Driks A."/>
            <person name="Putonti C."/>
            <person name="De-Souza M.T."/>
        </authorList>
    </citation>
    <scope>NUCLEOTIDE SEQUENCE [LARGE SCALE GENOMIC DNA]</scope>
    <source>
        <strain evidence="3 4">SDF0028</strain>
    </source>
</reference>
<feature type="compositionally biased region" description="Low complexity" evidence="1">
    <location>
        <begin position="204"/>
        <end position="222"/>
    </location>
</feature>
<dbReference type="EMBL" id="SADY01000001">
    <property type="protein sequence ID" value="TQR47092.1"/>
    <property type="molecule type" value="Genomic_DNA"/>
</dbReference>
<dbReference type="SUPFAM" id="SSF51182">
    <property type="entry name" value="RmlC-like cupins"/>
    <property type="match status" value="1"/>
</dbReference>
<dbReference type="InterPro" id="IPR014710">
    <property type="entry name" value="RmlC-like_jellyroll"/>
</dbReference>
<protein>
    <submittedName>
        <fullName evidence="3">Cupin domain-containing protein</fullName>
    </submittedName>
</protein>
<evidence type="ECO:0000313" key="4">
    <source>
        <dbReference type="Proteomes" id="UP000316208"/>
    </source>
</evidence>
<dbReference type="Proteomes" id="UP000316208">
    <property type="component" value="Unassembled WGS sequence"/>
</dbReference>
<proteinExistence type="predicted"/>
<feature type="domain" description="Cupin type-1" evidence="2">
    <location>
        <begin position="36"/>
        <end position="174"/>
    </location>
</feature>
<dbReference type="Pfam" id="PF00190">
    <property type="entry name" value="Cupin_1"/>
    <property type="match status" value="1"/>
</dbReference>
<evidence type="ECO:0000259" key="2">
    <source>
        <dbReference type="SMART" id="SM00835"/>
    </source>
</evidence>
<comment type="caution">
    <text evidence="3">The sequence shown here is derived from an EMBL/GenBank/DDBJ whole genome shotgun (WGS) entry which is preliminary data.</text>
</comment>
<name>A0ABY3AW98_PAEPP</name>
<dbReference type="SMART" id="SM00835">
    <property type="entry name" value="Cupin_1"/>
    <property type="match status" value="1"/>
</dbReference>
<dbReference type="InterPro" id="IPR006045">
    <property type="entry name" value="Cupin_1"/>
</dbReference>
<dbReference type="PANTHER" id="PTHR31238">
    <property type="entry name" value="GERMIN-LIKE PROTEIN SUBFAMILY 3 MEMBER 3"/>
    <property type="match status" value="1"/>
</dbReference>
<accession>A0ABY3AW98</accession>
<gene>
    <name evidence="3" type="ORF">C7Y44_05525</name>
</gene>
<keyword evidence="4" id="KW-1185">Reference proteome</keyword>
<dbReference type="CDD" id="cd20306">
    <property type="entry name" value="cupin_OxDC-like"/>
    <property type="match status" value="1"/>
</dbReference>